<dbReference type="SUPFAM" id="SSF53822">
    <property type="entry name" value="Periplasmic binding protein-like I"/>
    <property type="match status" value="1"/>
</dbReference>
<evidence type="ECO:0000256" key="2">
    <source>
        <dbReference type="ARBA" id="ARBA00023125"/>
    </source>
</evidence>
<dbReference type="EMBL" id="BNAS01000001">
    <property type="protein sequence ID" value="GHH64154.1"/>
    <property type="molecule type" value="Genomic_DNA"/>
</dbReference>
<dbReference type="PANTHER" id="PTHR30146">
    <property type="entry name" value="LACI-RELATED TRANSCRIPTIONAL REPRESSOR"/>
    <property type="match status" value="1"/>
</dbReference>
<dbReference type="InterPro" id="IPR028082">
    <property type="entry name" value="Peripla_BP_I"/>
</dbReference>
<dbReference type="Pfam" id="PF13377">
    <property type="entry name" value="Peripla_BP_3"/>
    <property type="match status" value="1"/>
</dbReference>
<dbReference type="GO" id="GO:0003700">
    <property type="term" value="F:DNA-binding transcription factor activity"/>
    <property type="evidence" value="ECO:0007669"/>
    <property type="project" value="TreeGrafter"/>
</dbReference>
<dbReference type="PANTHER" id="PTHR30146:SF153">
    <property type="entry name" value="LACTOSE OPERON REPRESSOR"/>
    <property type="match status" value="1"/>
</dbReference>
<dbReference type="CDD" id="cd01392">
    <property type="entry name" value="HTH_LacI"/>
    <property type="match status" value="1"/>
</dbReference>
<dbReference type="PROSITE" id="PS50932">
    <property type="entry name" value="HTH_LACI_2"/>
    <property type="match status" value="1"/>
</dbReference>
<evidence type="ECO:0000256" key="3">
    <source>
        <dbReference type="ARBA" id="ARBA00023163"/>
    </source>
</evidence>
<evidence type="ECO:0000259" key="5">
    <source>
        <dbReference type="PROSITE" id="PS50943"/>
    </source>
</evidence>
<dbReference type="InterPro" id="IPR000843">
    <property type="entry name" value="HTH_LacI"/>
</dbReference>
<dbReference type="Gene3D" id="3.40.50.2300">
    <property type="match status" value="2"/>
</dbReference>
<keyword evidence="2" id="KW-0238">DNA-binding</keyword>
<dbReference type="Pfam" id="PF00356">
    <property type="entry name" value="LacI"/>
    <property type="match status" value="1"/>
</dbReference>
<dbReference type="Proteomes" id="UP000627369">
    <property type="component" value="Unassembled WGS sequence"/>
</dbReference>
<evidence type="ECO:0000259" key="4">
    <source>
        <dbReference type="PROSITE" id="PS50932"/>
    </source>
</evidence>
<dbReference type="SMART" id="SM00354">
    <property type="entry name" value="HTH_LACI"/>
    <property type="match status" value="1"/>
</dbReference>
<dbReference type="PROSITE" id="PS50943">
    <property type="entry name" value="HTH_CROC1"/>
    <property type="match status" value="1"/>
</dbReference>
<protein>
    <submittedName>
        <fullName evidence="6">Transcriptional regulator</fullName>
    </submittedName>
</protein>
<comment type="caution">
    <text evidence="6">The sequence shown here is derived from an EMBL/GenBank/DDBJ whole genome shotgun (WGS) entry which is preliminary data.</text>
</comment>
<name>A0A919KM66_9MICO</name>
<dbReference type="GO" id="GO:0000976">
    <property type="term" value="F:transcription cis-regulatory region binding"/>
    <property type="evidence" value="ECO:0007669"/>
    <property type="project" value="TreeGrafter"/>
</dbReference>
<keyword evidence="7" id="KW-1185">Reference proteome</keyword>
<dbReference type="Gene3D" id="1.10.260.40">
    <property type="entry name" value="lambda repressor-like DNA-binding domains"/>
    <property type="match status" value="1"/>
</dbReference>
<evidence type="ECO:0000256" key="1">
    <source>
        <dbReference type="ARBA" id="ARBA00023015"/>
    </source>
</evidence>
<reference evidence="6" key="1">
    <citation type="journal article" date="2014" name="Int. J. Syst. Evol. Microbiol.">
        <title>Complete genome sequence of Corynebacterium casei LMG S-19264T (=DSM 44701T), isolated from a smear-ripened cheese.</title>
        <authorList>
            <consortium name="US DOE Joint Genome Institute (JGI-PGF)"/>
            <person name="Walter F."/>
            <person name="Albersmeier A."/>
            <person name="Kalinowski J."/>
            <person name="Ruckert C."/>
        </authorList>
    </citation>
    <scope>NUCLEOTIDE SEQUENCE</scope>
    <source>
        <strain evidence="6">CGMCC 4.7398</strain>
    </source>
</reference>
<dbReference type="InterPro" id="IPR010982">
    <property type="entry name" value="Lambda_DNA-bd_dom_sf"/>
</dbReference>
<sequence length="411" mass="43754">MNESVVSTGSCPVHPPRMISACFFFEVVILPLLQKLRNIGTHTVPPPLIHDVRREIKRANVAQLFRCGYRPRMQNARRTTLADVAKAAGTTVPTISKVLSGRSDVSAETRSRVMEIVAELGYRGRSGRNAATHRGRSPFVDLVLSGVEGTWANRALSGVAHAAEEAGLDVVVSVARPPDDAWLTRLLTRRLRGAVLALVDTTSEQLATLAAAQVPIVLLDPVSQPPSTVASVGAANWAGGRAAAEHLLSLGHRRLAVLAGRRTHLYSQARIDGFRSAVTQAGLELPDHRVAHTDWQRASAAEQATELLRATPAPTAVFACSDTMALGVYDASAALGLRIPDDVSVVGFDDLPEAQWVSPALTTVRQPIAEMGSAALRMLLRISSDPAREAPREELATSLVVRGSTAAVAGS</sequence>
<accession>A0A919KM66</accession>
<evidence type="ECO:0000313" key="6">
    <source>
        <dbReference type="EMBL" id="GHH64154.1"/>
    </source>
</evidence>
<proteinExistence type="predicted"/>
<dbReference type="InterPro" id="IPR001387">
    <property type="entry name" value="Cro/C1-type_HTH"/>
</dbReference>
<dbReference type="InterPro" id="IPR046335">
    <property type="entry name" value="LacI/GalR-like_sensor"/>
</dbReference>
<feature type="domain" description="HTH cro/C1-type" evidence="5">
    <location>
        <begin position="80"/>
        <end position="109"/>
    </location>
</feature>
<evidence type="ECO:0000313" key="7">
    <source>
        <dbReference type="Proteomes" id="UP000627369"/>
    </source>
</evidence>
<reference evidence="6" key="2">
    <citation type="submission" date="2020-09" db="EMBL/GenBank/DDBJ databases">
        <authorList>
            <person name="Sun Q."/>
            <person name="Zhou Y."/>
        </authorList>
    </citation>
    <scope>NUCLEOTIDE SEQUENCE</scope>
    <source>
        <strain evidence="6">CGMCC 4.7398</strain>
    </source>
</reference>
<keyword evidence="1" id="KW-0805">Transcription regulation</keyword>
<dbReference type="SUPFAM" id="SSF47413">
    <property type="entry name" value="lambda repressor-like DNA-binding domains"/>
    <property type="match status" value="1"/>
</dbReference>
<dbReference type="AlphaFoldDB" id="A0A919KM66"/>
<feature type="domain" description="HTH lacI-type" evidence="4">
    <location>
        <begin position="79"/>
        <end position="132"/>
    </location>
</feature>
<organism evidence="6 7">
    <name type="scientific">Promicromonospora soli</name>
    <dbReference type="NCBI Taxonomy" id="2035533"/>
    <lineage>
        <taxon>Bacteria</taxon>
        <taxon>Bacillati</taxon>
        <taxon>Actinomycetota</taxon>
        <taxon>Actinomycetes</taxon>
        <taxon>Micrococcales</taxon>
        <taxon>Promicromonosporaceae</taxon>
        <taxon>Promicromonospora</taxon>
    </lineage>
</organism>
<gene>
    <name evidence="6" type="ORF">GCM10017772_00070</name>
</gene>
<keyword evidence="3" id="KW-0804">Transcription</keyword>